<dbReference type="SUPFAM" id="SSF46785">
    <property type="entry name" value="Winged helix' DNA-binding domain"/>
    <property type="match status" value="1"/>
</dbReference>
<protein>
    <submittedName>
        <fullName evidence="5">Helix-turn-helix domain-containing protein</fullName>
    </submittedName>
</protein>
<proteinExistence type="predicted"/>
<dbReference type="RefSeq" id="WP_152225557.1">
    <property type="nucleotide sequence ID" value="NZ_BAAALV010000002.1"/>
</dbReference>
<keyword evidence="2" id="KW-0238">DNA-binding</keyword>
<dbReference type="InterPro" id="IPR036390">
    <property type="entry name" value="WH_DNA-bd_sf"/>
</dbReference>
<dbReference type="Gene3D" id="1.10.10.10">
    <property type="entry name" value="Winged helix-like DNA-binding domain superfamily/Winged helix DNA-binding domain"/>
    <property type="match status" value="1"/>
</dbReference>
<dbReference type="PROSITE" id="PS51118">
    <property type="entry name" value="HTH_HXLR"/>
    <property type="match status" value="1"/>
</dbReference>
<dbReference type="InterPro" id="IPR036388">
    <property type="entry name" value="WH-like_DNA-bd_sf"/>
</dbReference>
<evidence type="ECO:0000313" key="5">
    <source>
        <dbReference type="EMBL" id="GAA1908472.1"/>
    </source>
</evidence>
<evidence type="ECO:0000259" key="4">
    <source>
        <dbReference type="PROSITE" id="PS51118"/>
    </source>
</evidence>
<dbReference type="PANTHER" id="PTHR33204:SF37">
    <property type="entry name" value="HTH-TYPE TRANSCRIPTIONAL REGULATOR YODB"/>
    <property type="match status" value="1"/>
</dbReference>
<dbReference type="Pfam" id="PF01638">
    <property type="entry name" value="HxlR"/>
    <property type="match status" value="1"/>
</dbReference>
<gene>
    <name evidence="5" type="ORF">GCM10009688_10880</name>
</gene>
<dbReference type="PANTHER" id="PTHR33204">
    <property type="entry name" value="TRANSCRIPTIONAL REGULATOR, MARR FAMILY"/>
    <property type="match status" value="1"/>
</dbReference>
<evidence type="ECO:0000256" key="3">
    <source>
        <dbReference type="ARBA" id="ARBA00023163"/>
    </source>
</evidence>
<keyword evidence="6" id="KW-1185">Reference proteome</keyword>
<feature type="domain" description="HTH hxlR-type" evidence="4">
    <location>
        <begin position="1"/>
        <end position="99"/>
    </location>
</feature>
<dbReference type="EMBL" id="BAAALV010000002">
    <property type="protein sequence ID" value="GAA1908472.1"/>
    <property type="molecule type" value="Genomic_DNA"/>
</dbReference>
<name>A0ABN2P013_9MICC</name>
<sequence length="105" mass="11774">MRLTTVMEIVGRRWVGGILLALGTGAERFTEIQNRVQGLSARMLTLRLRELEGYGLVERIVEPTVPVSIRYHLTGRGIDLLRALQPIGQYSRRWEEAPGEEAAAS</sequence>
<evidence type="ECO:0000313" key="6">
    <source>
        <dbReference type="Proteomes" id="UP001500784"/>
    </source>
</evidence>
<keyword evidence="1" id="KW-0805">Transcription regulation</keyword>
<evidence type="ECO:0000256" key="2">
    <source>
        <dbReference type="ARBA" id="ARBA00023125"/>
    </source>
</evidence>
<keyword evidence="3" id="KW-0804">Transcription</keyword>
<reference evidence="5 6" key="1">
    <citation type="journal article" date="2019" name="Int. J. Syst. Evol. Microbiol.">
        <title>The Global Catalogue of Microorganisms (GCM) 10K type strain sequencing project: providing services to taxonomists for standard genome sequencing and annotation.</title>
        <authorList>
            <consortium name="The Broad Institute Genomics Platform"/>
            <consortium name="The Broad Institute Genome Sequencing Center for Infectious Disease"/>
            <person name="Wu L."/>
            <person name="Ma J."/>
        </authorList>
    </citation>
    <scope>NUCLEOTIDE SEQUENCE [LARGE SCALE GENOMIC DNA]</scope>
    <source>
        <strain evidence="5 6">JCM 13316</strain>
    </source>
</reference>
<accession>A0ABN2P013</accession>
<comment type="caution">
    <text evidence="5">The sequence shown here is derived from an EMBL/GenBank/DDBJ whole genome shotgun (WGS) entry which is preliminary data.</text>
</comment>
<dbReference type="Proteomes" id="UP001500784">
    <property type="component" value="Unassembled WGS sequence"/>
</dbReference>
<evidence type="ECO:0000256" key="1">
    <source>
        <dbReference type="ARBA" id="ARBA00023015"/>
    </source>
</evidence>
<dbReference type="InterPro" id="IPR002577">
    <property type="entry name" value="HTH_HxlR"/>
</dbReference>
<organism evidence="5 6">
    <name type="scientific">Arthrobacter gandavensis</name>
    <dbReference type="NCBI Taxonomy" id="169960"/>
    <lineage>
        <taxon>Bacteria</taxon>
        <taxon>Bacillati</taxon>
        <taxon>Actinomycetota</taxon>
        <taxon>Actinomycetes</taxon>
        <taxon>Micrococcales</taxon>
        <taxon>Micrococcaceae</taxon>
        <taxon>Arthrobacter</taxon>
    </lineage>
</organism>